<dbReference type="AlphaFoldDB" id="A0A026WXY8"/>
<dbReference type="OMA" id="RYVCQLL"/>
<name>A0A026WXY8_OOCBI</name>
<feature type="signal peptide" evidence="1">
    <location>
        <begin position="1"/>
        <end position="24"/>
    </location>
</feature>
<evidence type="ECO:0000313" key="3">
    <source>
        <dbReference type="Proteomes" id="UP000053097"/>
    </source>
</evidence>
<accession>A0A026WXY8</accession>
<evidence type="ECO:0000313" key="2">
    <source>
        <dbReference type="EMBL" id="EZA60907.1"/>
    </source>
</evidence>
<reference evidence="2 3" key="1">
    <citation type="journal article" date="2014" name="Curr. Biol.">
        <title>The genome of the clonal raider ant Cerapachys biroi.</title>
        <authorList>
            <person name="Oxley P.R."/>
            <person name="Ji L."/>
            <person name="Fetter-Pruneda I."/>
            <person name="McKenzie S.K."/>
            <person name="Li C."/>
            <person name="Hu H."/>
            <person name="Zhang G."/>
            <person name="Kronauer D.J."/>
        </authorList>
    </citation>
    <scope>NUCLEOTIDE SEQUENCE [LARGE SCALE GENOMIC DNA]</scope>
</reference>
<feature type="chain" id="PRO_5001546035" evidence="1">
    <location>
        <begin position="25"/>
        <end position="55"/>
    </location>
</feature>
<keyword evidence="1" id="KW-0732">Signal</keyword>
<evidence type="ECO:0000256" key="1">
    <source>
        <dbReference type="SAM" id="SignalP"/>
    </source>
</evidence>
<dbReference type="EMBL" id="KK107064">
    <property type="protein sequence ID" value="EZA60907.1"/>
    <property type="molecule type" value="Genomic_DNA"/>
</dbReference>
<organism evidence="2 3">
    <name type="scientific">Ooceraea biroi</name>
    <name type="common">Clonal raider ant</name>
    <name type="synonym">Cerapachys biroi</name>
    <dbReference type="NCBI Taxonomy" id="2015173"/>
    <lineage>
        <taxon>Eukaryota</taxon>
        <taxon>Metazoa</taxon>
        <taxon>Ecdysozoa</taxon>
        <taxon>Arthropoda</taxon>
        <taxon>Hexapoda</taxon>
        <taxon>Insecta</taxon>
        <taxon>Pterygota</taxon>
        <taxon>Neoptera</taxon>
        <taxon>Endopterygota</taxon>
        <taxon>Hymenoptera</taxon>
        <taxon>Apocrita</taxon>
        <taxon>Aculeata</taxon>
        <taxon>Formicoidea</taxon>
        <taxon>Formicidae</taxon>
        <taxon>Dorylinae</taxon>
        <taxon>Ooceraea</taxon>
    </lineage>
</organism>
<keyword evidence="3" id="KW-1185">Reference proteome</keyword>
<sequence length="55" mass="6114">MAGLRYVCQLLVVLEYLSVVLVLAQNPVEDKTTFEAAFQGKPFLSILVFMTRHGG</sequence>
<proteinExistence type="predicted"/>
<dbReference type="Proteomes" id="UP000053097">
    <property type="component" value="Unassembled WGS sequence"/>
</dbReference>
<gene>
    <name evidence="2" type="ORF">X777_13109</name>
</gene>
<protein>
    <submittedName>
        <fullName evidence="2">Uncharacterized protein</fullName>
    </submittedName>
</protein>